<comment type="caution">
    <text evidence="2">The sequence shown here is derived from an EMBL/GenBank/DDBJ whole genome shotgun (WGS) entry which is preliminary data.</text>
</comment>
<keyword evidence="3" id="KW-1185">Reference proteome</keyword>
<dbReference type="Proteomes" id="UP000054564">
    <property type="component" value="Unassembled WGS sequence"/>
</dbReference>
<dbReference type="AlphaFoldDB" id="A0A0L0VQU5"/>
<evidence type="ECO:0000256" key="1">
    <source>
        <dbReference type="SAM" id="MobiDB-lite"/>
    </source>
</evidence>
<feature type="region of interest" description="Disordered" evidence="1">
    <location>
        <begin position="69"/>
        <end position="92"/>
    </location>
</feature>
<dbReference type="EMBL" id="AJIL01000028">
    <property type="protein sequence ID" value="KNF01646.1"/>
    <property type="molecule type" value="Genomic_DNA"/>
</dbReference>
<gene>
    <name evidence="2" type="ORF">PSTG_05078</name>
</gene>
<evidence type="ECO:0000313" key="2">
    <source>
        <dbReference type="EMBL" id="KNF01646.1"/>
    </source>
</evidence>
<organism evidence="2 3">
    <name type="scientific">Puccinia striiformis f. sp. tritici PST-78</name>
    <dbReference type="NCBI Taxonomy" id="1165861"/>
    <lineage>
        <taxon>Eukaryota</taxon>
        <taxon>Fungi</taxon>
        <taxon>Dikarya</taxon>
        <taxon>Basidiomycota</taxon>
        <taxon>Pucciniomycotina</taxon>
        <taxon>Pucciniomycetes</taxon>
        <taxon>Pucciniales</taxon>
        <taxon>Pucciniaceae</taxon>
        <taxon>Puccinia</taxon>
    </lineage>
</organism>
<sequence length="215" mass="23403">MSTRSAGKDLIPISDPDGIIRAANTAKRKAQIDAALANLSNAPKPYQFPPNPIDLPALPLSPIMANPLANPLNLPKDPPQLSTGAPGSSSRAKLPLQDYLKGVIQLQHQSIDQANLDCHAMHEFHKANEERQQEDAACIARLEESILLLTVKQENVKAPTRREEGRIDLQRFRANGPLYTGPPQEVEPFITWIQGVELLFTTSGVVSKPGLGLNS</sequence>
<proteinExistence type="predicted"/>
<protein>
    <submittedName>
        <fullName evidence="2">Uncharacterized protein</fullName>
    </submittedName>
</protein>
<feature type="compositionally biased region" description="Polar residues" evidence="1">
    <location>
        <begin position="80"/>
        <end position="91"/>
    </location>
</feature>
<name>A0A0L0VQU5_9BASI</name>
<evidence type="ECO:0000313" key="3">
    <source>
        <dbReference type="Proteomes" id="UP000054564"/>
    </source>
</evidence>
<reference evidence="3" key="1">
    <citation type="submission" date="2014-03" db="EMBL/GenBank/DDBJ databases">
        <title>The Genome Sequence of Puccinia striiformis f. sp. tritici PST-78.</title>
        <authorList>
            <consortium name="The Broad Institute Genome Sequencing Platform"/>
            <person name="Cuomo C."/>
            <person name="Hulbert S."/>
            <person name="Chen X."/>
            <person name="Walker B."/>
            <person name="Young S.K."/>
            <person name="Zeng Q."/>
            <person name="Gargeya S."/>
            <person name="Fitzgerald M."/>
            <person name="Haas B."/>
            <person name="Abouelleil A."/>
            <person name="Alvarado L."/>
            <person name="Arachchi H.M."/>
            <person name="Berlin A.M."/>
            <person name="Chapman S.B."/>
            <person name="Goldberg J."/>
            <person name="Griggs A."/>
            <person name="Gujja S."/>
            <person name="Hansen M."/>
            <person name="Howarth C."/>
            <person name="Imamovic A."/>
            <person name="Larimer J."/>
            <person name="McCowan C."/>
            <person name="Montmayeur A."/>
            <person name="Murphy C."/>
            <person name="Neiman D."/>
            <person name="Pearson M."/>
            <person name="Priest M."/>
            <person name="Roberts A."/>
            <person name="Saif S."/>
            <person name="Shea T."/>
            <person name="Sisk P."/>
            <person name="Sykes S."/>
            <person name="Wortman J."/>
            <person name="Nusbaum C."/>
            <person name="Birren B."/>
        </authorList>
    </citation>
    <scope>NUCLEOTIDE SEQUENCE [LARGE SCALE GENOMIC DNA]</scope>
    <source>
        <strain evidence="3">race PST-78</strain>
    </source>
</reference>
<accession>A0A0L0VQU5</accession>